<dbReference type="AlphaFoldDB" id="A0A835Q488"/>
<sequence length="354" mass="40085">MEDKRQRHLLFVTFPAHGHINPALRLAKRIARTSGARITFSTAHHAHLHMFPSSLDHQVNEFFSFIPYRNDFDDSLDTMTHDFSHYMLQCNKQGSRSLSSIFDFLADVGCPPAAVFAIYWHYFHGYNSIISANAVDPWATVSLPHLPRMRTRDLPSVTTETTEDADDTILRRIREMFDTLDAELKREGRIPRVMANTAWKLEAPAMAPVAEKFELVGIGPVFEDASEGSLFKAAQEEEYIEWLNGQEKGSVVYVSFGSISVLKKEQMEEIWMGLRETERPYLWGCEEGQQVGRDRDARKNGGEGEGKGGGMERGKERLSSMLTTKSYLLKNLSFMFSSGDQLNPLGILLIGNEK</sequence>
<dbReference type="GO" id="GO:0080043">
    <property type="term" value="F:quercetin 3-O-glucosyltransferase activity"/>
    <property type="evidence" value="ECO:0007669"/>
    <property type="project" value="TreeGrafter"/>
</dbReference>
<dbReference type="EMBL" id="JADCNM010000010">
    <property type="protein sequence ID" value="KAG0465364.1"/>
    <property type="molecule type" value="Genomic_DNA"/>
</dbReference>
<organism evidence="3 4">
    <name type="scientific">Vanilla planifolia</name>
    <name type="common">Vanilla</name>
    <dbReference type="NCBI Taxonomy" id="51239"/>
    <lineage>
        <taxon>Eukaryota</taxon>
        <taxon>Viridiplantae</taxon>
        <taxon>Streptophyta</taxon>
        <taxon>Embryophyta</taxon>
        <taxon>Tracheophyta</taxon>
        <taxon>Spermatophyta</taxon>
        <taxon>Magnoliopsida</taxon>
        <taxon>Liliopsida</taxon>
        <taxon>Asparagales</taxon>
        <taxon>Orchidaceae</taxon>
        <taxon>Vanilloideae</taxon>
        <taxon>Vanilleae</taxon>
        <taxon>Vanilla</taxon>
    </lineage>
</organism>
<evidence type="ECO:0000256" key="2">
    <source>
        <dbReference type="SAM" id="MobiDB-lite"/>
    </source>
</evidence>
<name>A0A835Q488_VANPL</name>
<comment type="similarity">
    <text evidence="1">Belongs to the UDP-glycosyltransferase family.</text>
</comment>
<evidence type="ECO:0000256" key="1">
    <source>
        <dbReference type="ARBA" id="ARBA00009995"/>
    </source>
</evidence>
<reference evidence="3 4" key="1">
    <citation type="journal article" date="2020" name="Nat. Food">
        <title>A phased Vanilla planifolia genome enables genetic improvement of flavour and production.</title>
        <authorList>
            <person name="Hasing T."/>
            <person name="Tang H."/>
            <person name="Brym M."/>
            <person name="Khazi F."/>
            <person name="Huang T."/>
            <person name="Chambers A.H."/>
        </authorList>
    </citation>
    <scope>NUCLEOTIDE SEQUENCE [LARGE SCALE GENOMIC DNA]</scope>
    <source>
        <tissue evidence="3">Leaf</tissue>
    </source>
</reference>
<feature type="region of interest" description="Disordered" evidence="2">
    <location>
        <begin position="292"/>
        <end position="315"/>
    </location>
</feature>
<dbReference type="OrthoDB" id="5835829at2759"/>
<protein>
    <submittedName>
        <fullName evidence="3">Uncharacterized protein</fullName>
    </submittedName>
</protein>
<accession>A0A835Q488</accession>
<comment type="caution">
    <text evidence="3">The sequence shown here is derived from an EMBL/GenBank/DDBJ whole genome shotgun (WGS) entry which is preliminary data.</text>
</comment>
<dbReference type="SUPFAM" id="SSF53756">
    <property type="entry name" value="UDP-Glycosyltransferase/glycogen phosphorylase"/>
    <property type="match status" value="1"/>
</dbReference>
<dbReference type="PANTHER" id="PTHR11926:SF1534">
    <property type="entry name" value="GLYCOSYLTRANSFERASE"/>
    <property type="match status" value="1"/>
</dbReference>
<dbReference type="GO" id="GO:0080044">
    <property type="term" value="F:quercetin 7-O-glucosyltransferase activity"/>
    <property type="evidence" value="ECO:0007669"/>
    <property type="project" value="TreeGrafter"/>
</dbReference>
<evidence type="ECO:0000313" key="4">
    <source>
        <dbReference type="Proteomes" id="UP000639772"/>
    </source>
</evidence>
<dbReference type="Gene3D" id="3.40.50.2000">
    <property type="entry name" value="Glycogen Phosphorylase B"/>
    <property type="match status" value="3"/>
</dbReference>
<dbReference type="Proteomes" id="UP000639772">
    <property type="component" value="Chromosome 10"/>
</dbReference>
<evidence type="ECO:0000313" key="3">
    <source>
        <dbReference type="EMBL" id="KAG0465364.1"/>
    </source>
</evidence>
<dbReference type="PANTHER" id="PTHR11926">
    <property type="entry name" value="GLUCOSYL/GLUCURONOSYL TRANSFERASES"/>
    <property type="match status" value="1"/>
</dbReference>
<proteinExistence type="inferred from homology"/>
<gene>
    <name evidence="3" type="ORF">HPP92_019528</name>
</gene>